<dbReference type="EMBL" id="LOJF01000001">
    <property type="protein sequence ID" value="KUH59358.1"/>
    <property type="molecule type" value="Genomic_DNA"/>
</dbReference>
<proteinExistence type="predicted"/>
<reference evidence="1 2" key="1">
    <citation type="submission" date="2015-12" db="EMBL/GenBank/DDBJ databases">
        <title>Draft Genome Sequence of Olsenella scatoligenes SK9K4T; a Producer of 3-Methylindole- (skatole) and 4-Methylphenol- (p-cresol) Isolated from Pig Feces.</title>
        <authorList>
            <person name="Li X."/>
            <person name="Borg B."/>
            <person name="Canibe N."/>
        </authorList>
    </citation>
    <scope>NUCLEOTIDE SEQUENCE [LARGE SCALE GENOMIC DNA]</scope>
    <source>
        <strain evidence="1 2">SK9K4</strain>
    </source>
</reference>
<organism evidence="1 2">
    <name type="scientific">Tractidigestivibacter scatoligenes</name>
    <name type="common">Olsenella scatoligenes</name>
    <dbReference type="NCBI Taxonomy" id="1299998"/>
    <lineage>
        <taxon>Bacteria</taxon>
        <taxon>Bacillati</taxon>
        <taxon>Actinomycetota</taxon>
        <taxon>Coriobacteriia</taxon>
        <taxon>Coriobacteriales</taxon>
        <taxon>Atopobiaceae</taxon>
        <taxon>Tractidigestivibacter</taxon>
    </lineage>
</organism>
<dbReference type="AlphaFoldDB" id="A0A100YX75"/>
<protein>
    <submittedName>
        <fullName evidence="1">Uncharacterized protein</fullName>
    </submittedName>
</protein>
<dbReference type="RefSeq" id="WP_059053574.1">
    <property type="nucleotide sequence ID" value="NZ_LOJF01000001.1"/>
</dbReference>
<gene>
    <name evidence="1" type="ORF">AUL39_03295</name>
</gene>
<name>A0A100YX75_TRASO</name>
<evidence type="ECO:0000313" key="2">
    <source>
        <dbReference type="Proteomes" id="UP000054078"/>
    </source>
</evidence>
<dbReference type="STRING" id="1299998.AUL39_03295"/>
<accession>A0A100YX75</accession>
<keyword evidence="2" id="KW-1185">Reference proteome</keyword>
<dbReference type="OrthoDB" id="3192825at2"/>
<evidence type="ECO:0000313" key="1">
    <source>
        <dbReference type="EMBL" id="KUH59358.1"/>
    </source>
</evidence>
<comment type="caution">
    <text evidence="1">The sequence shown here is derived from an EMBL/GenBank/DDBJ whole genome shotgun (WGS) entry which is preliminary data.</text>
</comment>
<dbReference type="Proteomes" id="UP000054078">
    <property type="component" value="Unassembled WGS sequence"/>
</dbReference>
<sequence length="92" mass="10125">MARLRFSEEFLESLAGLDKRVEESVWKKLALVQGFPGVGSSLVEPSLRHAYGSACLKVVAEGYDVLYERGEKGNDGEEVVDVLGIVNQRAVR</sequence>